<evidence type="ECO:0000313" key="7">
    <source>
        <dbReference type="RefSeq" id="XP_033582883.1"/>
    </source>
</evidence>
<keyword evidence="3" id="KW-0862">Zinc</keyword>
<evidence type="ECO:0000313" key="6">
    <source>
        <dbReference type="Proteomes" id="UP000504636"/>
    </source>
</evidence>
<reference evidence="7" key="2">
    <citation type="submission" date="2020-04" db="EMBL/GenBank/DDBJ databases">
        <authorList>
            <consortium name="NCBI Genome Project"/>
        </authorList>
    </citation>
    <scope>NUCLEOTIDE SEQUENCE</scope>
    <source>
        <strain evidence="7">CBS 304.34</strain>
    </source>
</reference>
<dbReference type="GeneID" id="54467642"/>
<keyword evidence="1" id="KW-0479">Metal-binding</keyword>
<keyword evidence="2" id="KW-0863">Zinc-finger</keyword>
<feature type="domain" description="MYND-type" evidence="4">
    <location>
        <begin position="101"/>
        <end position="136"/>
    </location>
</feature>
<sequence length="176" mass="19740">MEYVTIPNEACGSTTPGVGAIIDMDDPRIVAGYIVKVNFHKLVSEWVSESLAIQHAVFSRVDSLYKDDVIEVKGKLVHITRRQSLTNATVVLAKPCAAPSCDKVDPRIPCSGCFKKTYCSEECRQAHANEAHQGECGVVRRYLDFENALEDFYTKMDRGYYYYRLESVQGGSIRCD</sequence>
<name>A0A6A6Z5A8_9PEZI</name>
<reference evidence="7" key="3">
    <citation type="submission" date="2025-04" db="UniProtKB">
        <authorList>
            <consortium name="RefSeq"/>
        </authorList>
    </citation>
    <scope>IDENTIFICATION</scope>
    <source>
        <strain evidence="7">CBS 304.34</strain>
    </source>
</reference>
<organism evidence="5">
    <name type="scientific">Mytilinidion resinicola</name>
    <dbReference type="NCBI Taxonomy" id="574789"/>
    <lineage>
        <taxon>Eukaryota</taxon>
        <taxon>Fungi</taxon>
        <taxon>Dikarya</taxon>
        <taxon>Ascomycota</taxon>
        <taxon>Pezizomycotina</taxon>
        <taxon>Dothideomycetes</taxon>
        <taxon>Pleosporomycetidae</taxon>
        <taxon>Mytilinidiales</taxon>
        <taxon>Mytilinidiaceae</taxon>
        <taxon>Mytilinidion</taxon>
    </lineage>
</organism>
<gene>
    <name evidence="5 7" type="ORF">BDZ99DRAFT_541948</name>
</gene>
<keyword evidence="6" id="KW-1185">Reference proteome</keyword>
<dbReference type="GO" id="GO:0008270">
    <property type="term" value="F:zinc ion binding"/>
    <property type="evidence" value="ECO:0007669"/>
    <property type="project" value="UniProtKB-KW"/>
</dbReference>
<dbReference type="AlphaFoldDB" id="A0A6A6Z5A8"/>
<dbReference type="Gene3D" id="6.10.140.2220">
    <property type="match status" value="1"/>
</dbReference>
<evidence type="ECO:0000313" key="5">
    <source>
        <dbReference type="EMBL" id="KAF2815919.1"/>
    </source>
</evidence>
<reference evidence="5 7" key="1">
    <citation type="journal article" date="2020" name="Stud. Mycol.">
        <title>101 Dothideomycetes genomes: a test case for predicting lifestyles and emergence of pathogens.</title>
        <authorList>
            <person name="Haridas S."/>
            <person name="Albert R."/>
            <person name="Binder M."/>
            <person name="Bloem J."/>
            <person name="Labutti K."/>
            <person name="Salamov A."/>
            <person name="Andreopoulos B."/>
            <person name="Baker S."/>
            <person name="Barry K."/>
            <person name="Bills G."/>
            <person name="Bluhm B."/>
            <person name="Cannon C."/>
            <person name="Castanera R."/>
            <person name="Culley D."/>
            <person name="Daum C."/>
            <person name="Ezra D."/>
            <person name="Gonzalez J."/>
            <person name="Henrissat B."/>
            <person name="Kuo A."/>
            <person name="Liang C."/>
            <person name="Lipzen A."/>
            <person name="Lutzoni F."/>
            <person name="Magnuson J."/>
            <person name="Mondo S."/>
            <person name="Nolan M."/>
            <person name="Ohm R."/>
            <person name="Pangilinan J."/>
            <person name="Park H.-J."/>
            <person name="Ramirez L."/>
            <person name="Alfaro M."/>
            <person name="Sun H."/>
            <person name="Tritt A."/>
            <person name="Yoshinaga Y."/>
            <person name="Zwiers L.-H."/>
            <person name="Turgeon B."/>
            <person name="Goodwin S."/>
            <person name="Spatafora J."/>
            <person name="Crous P."/>
            <person name="Grigoriev I."/>
        </authorList>
    </citation>
    <scope>NUCLEOTIDE SEQUENCE</scope>
    <source>
        <strain evidence="5 7">CBS 304.34</strain>
    </source>
</reference>
<evidence type="ECO:0000259" key="4">
    <source>
        <dbReference type="Pfam" id="PF01753"/>
    </source>
</evidence>
<protein>
    <recommendedName>
        <fullName evidence="4">MYND-type domain-containing protein</fullName>
    </recommendedName>
</protein>
<evidence type="ECO:0000256" key="3">
    <source>
        <dbReference type="ARBA" id="ARBA00022833"/>
    </source>
</evidence>
<dbReference type="Proteomes" id="UP000504636">
    <property type="component" value="Unplaced"/>
</dbReference>
<dbReference type="Pfam" id="PF01753">
    <property type="entry name" value="zf-MYND"/>
    <property type="match status" value="1"/>
</dbReference>
<evidence type="ECO:0000256" key="1">
    <source>
        <dbReference type="ARBA" id="ARBA00022723"/>
    </source>
</evidence>
<accession>A0A6A6Z5A8</accession>
<proteinExistence type="predicted"/>
<dbReference type="SUPFAM" id="SSF144232">
    <property type="entry name" value="HIT/MYND zinc finger-like"/>
    <property type="match status" value="1"/>
</dbReference>
<dbReference type="InterPro" id="IPR002893">
    <property type="entry name" value="Znf_MYND"/>
</dbReference>
<evidence type="ECO:0000256" key="2">
    <source>
        <dbReference type="ARBA" id="ARBA00022771"/>
    </source>
</evidence>
<dbReference type="EMBL" id="MU003693">
    <property type="protein sequence ID" value="KAF2815919.1"/>
    <property type="molecule type" value="Genomic_DNA"/>
</dbReference>
<dbReference type="RefSeq" id="XP_033582883.1">
    <property type="nucleotide sequence ID" value="XM_033726749.1"/>
</dbReference>